<evidence type="ECO:0000313" key="1">
    <source>
        <dbReference type="EMBL" id="RMX58643.1"/>
    </source>
</evidence>
<keyword evidence="2" id="KW-1185">Reference proteome</keyword>
<protein>
    <recommendedName>
        <fullName evidence="3">Fibrinogen C-terminal domain-containing protein</fullName>
    </recommendedName>
</protein>
<comment type="caution">
    <text evidence="1">The sequence shown here is derived from an EMBL/GenBank/DDBJ whole genome shotgun (WGS) entry which is preliminary data.</text>
</comment>
<accession>A0A3M6UY70</accession>
<proteinExistence type="predicted"/>
<dbReference type="Proteomes" id="UP000275408">
    <property type="component" value="Unassembled WGS sequence"/>
</dbReference>
<sequence>MSESDHGVCELNGGKEGDQENLVEKAGYVFARRRKPPRSCKEARQLISKPASGYFYIQDNNCHEFKVYCDFTSEPGWAWTLDMQNMADTNTHKNGNPTTNTRFTPPESYHNTPGYECLMDIGNGKKKMMVAVIKSEEGSSTTGVRWLAS</sequence>
<dbReference type="Gene3D" id="2.60.120.1000">
    <property type="match status" value="1"/>
</dbReference>
<name>A0A3M6UY70_POCDA</name>
<dbReference type="OrthoDB" id="5988144at2759"/>
<evidence type="ECO:0008006" key="3">
    <source>
        <dbReference type="Google" id="ProtNLM"/>
    </source>
</evidence>
<dbReference type="AlphaFoldDB" id="A0A3M6UY70"/>
<gene>
    <name evidence="1" type="ORF">pdam_00017973</name>
</gene>
<dbReference type="EMBL" id="RCHS01000475">
    <property type="protein sequence ID" value="RMX58643.1"/>
    <property type="molecule type" value="Genomic_DNA"/>
</dbReference>
<evidence type="ECO:0000313" key="2">
    <source>
        <dbReference type="Proteomes" id="UP000275408"/>
    </source>
</evidence>
<dbReference type="InterPro" id="IPR036056">
    <property type="entry name" value="Fibrinogen-like_C"/>
</dbReference>
<organism evidence="1 2">
    <name type="scientific">Pocillopora damicornis</name>
    <name type="common">Cauliflower coral</name>
    <name type="synonym">Millepora damicornis</name>
    <dbReference type="NCBI Taxonomy" id="46731"/>
    <lineage>
        <taxon>Eukaryota</taxon>
        <taxon>Metazoa</taxon>
        <taxon>Cnidaria</taxon>
        <taxon>Anthozoa</taxon>
        <taxon>Hexacorallia</taxon>
        <taxon>Scleractinia</taxon>
        <taxon>Astrocoeniina</taxon>
        <taxon>Pocilloporidae</taxon>
        <taxon>Pocillopora</taxon>
    </lineage>
</organism>
<reference evidence="1 2" key="1">
    <citation type="journal article" date="2018" name="Sci. Rep.">
        <title>Comparative analysis of the Pocillopora damicornis genome highlights role of immune system in coral evolution.</title>
        <authorList>
            <person name="Cunning R."/>
            <person name="Bay R.A."/>
            <person name="Gillette P."/>
            <person name="Baker A.C."/>
            <person name="Traylor-Knowles N."/>
        </authorList>
    </citation>
    <scope>NUCLEOTIDE SEQUENCE [LARGE SCALE GENOMIC DNA]</scope>
    <source>
        <strain evidence="1">RSMAS</strain>
        <tissue evidence="1">Whole animal</tissue>
    </source>
</reference>
<dbReference type="SUPFAM" id="SSF56496">
    <property type="entry name" value="Fibrinogen C-terminal domain-like"/>
    <property type="match status" value="1"/>
</dbReference>